<organism evidence="1 2">
    <name type="scientific">Aureobasidium melanogenum</name>
    <name type="common">Aureobasidium pullulans var. melanogenum</name>
    <dbReference type="NCBI Taxonomy" id="46634"/>
    <lineage>
        <taxon>Eukaryota</taxon>
        <taxon>Fungi</taxon>
        <taxon>Dikarya</taxon>
        <taxon>Ascomycota</taxon>
        <taxon>Pezizomycotina</taxon>
        <taxon>Dothideomycetes</taxon>
        <taxon>Dothideomycetidae</taxon>
        <taxon>Dothideales</taxon>
        <taxon>Saccotheciaceae</taxon>
        <taxon>Aureobasidium</taxon>
    </lineage>
</organism>
<evidence type="ECO:0000313" key="1">
    <source>
        <dbReference type="EMBL" id="KAG9690409.1"/>
    </source>
</evidence>
<proteinExistence type="predicted"/>
<evidence type="ECO:0000313" key="2">
    <source>
        <dbReference type="Proteomes" id="UP000779574"/>
    </source>
</evidence>
<feature type="non-terminal residue" evidence="1">
    <location>
        <position position="1"/>
    </location>
</feature>
<reference evidence="1" key="2">
    <citation type="submission" date="2021-08" db="EMBL/GenBank/DDBJ databases">
        <authorList>
            <person name="Gostincar C."/>
            <person name="Sun X."/>
            <person name="Song Z."/>
            <person name="Gunde-Cimerman N."/>
        </authorList>
    </citation>
    <scope>NUCLEOTIDE SEQUENCE</scope>
    <source>
        <strain evidence="1">EXF-9911</strain>
    </source>
</reference>
<protein>
    <submittedName>
        <fullName evidence="1">Uncharacterized protein</fullName>
    </submittedName>
</protein>
<dbReference type="EMBL" id="JAHFXF010000310">
    <property type="protein sequence ID" value="KAG9690409.1"/>
    <property type="molecule type" value="Genomic_DNA"/>
</dbReference>
<dbReference type="Proteomes" id="UP000779574">
    <property type="component" value="Unassembled WGS sequence"/>
</dbReference>
<reference evidence="1" key="1">
    <citation type="journal article" date="2021" name="J Fungi (Basel)">
        <title>Virulence traits and population genomics of the black yeast Aureobasidium melanogenum.</title>
        <authorList>
            <person name="Cernosa A."/>
            <person name="Sun X."/>
            <person name="Gostincar C."/>
            <person name="Fang C."/>
            <person name="Gunde-Cimerman N."/>
            <person name="Song Z."/>
        </authorList>
    </citation>
    <scope>NUCLEOTIDE SEQUENCE</scope>
    <source>
        <strain evidence="1">EXF-9911</strain>
    </source>
</reference>
<comment type="caution">
    <text evidence="1">The sequence shown here is derived from an EMBL/GenBank/DDBJ whole genome shotgun (WGS) entry which is preliminary data.</text>
</comment>
<accession>A0A9P8EI68</accession>
<sequence length="125" mass="14908">MHKERQAHRQQQISSRLAGSTSRIVTIKSPLYGRILEQDHFAYHLDIIFFSTIVHISANNFLHDNNRKGDYTLNYDCEDNYLHHEYTYCPRRVNYIAGSIDFCRSRHYNYNLYICCELISKGGRW</sequence>
<name>A0A9P8EI68_AURME</name>
<dbReference type="AlphaFoldDB" id="A0A9P8EI68"/>
<gene>
    <name evidence="1" type="ORF">KCU76_g8194</name>
</gene>